<dbReference type="NCBIfam" id="NF004733">
    <property type="entry name" value="PRK06074.1-5"/>
    <property type="match status" value="1"/>
</dbReference>
<dbReference type="SUPFAM" id="SSF143243">
    <property type="entry name" value="Nqo5-like"/>
    <property type="match status" value="1"/>
</dbReference>
<dbReference type="NCBIfam" id="TIGR01961">
    <property type="entry name" value="NuoC_fam"/>
    <property type="match status" value="1"/>
</dbReference>
<keyword evidence="3" id="KW-1003">Cell membrane</keyword>
<keyword evidence="3 4" id="KW-1278">Translocase</keyword>
<dbReference type="EMBL" id="JAOTJD010000001">
    <property type="protein sequence ID" value="MFD3262429.1"/>
    <property type="molecule type" value="Genomic_DNA"/>
</dbReference>
<accession>A0ABW6CI34</accession>
<comment type="function">
    <text evidence="3">NDH-1 shuttles electrons from NADH, via FMN and iron-sulfur (Fe-S) centers, to quinones in the respiratory chain. The immediate electron acceptor for the enzyme in this species is believed to be ubiquinone. Couples the redox reaction to proton translocation (for every two electrons transferred, four hydrogen ions are translocated across the cytoplasmic membrane), and thus conserves the redox energy in a proton gradient.</text>
</comment>
<dbReference type="NCBIfam" id="NF004730">
    <property type="entry name" value="PRK06074.1-1"/>
    <property type="match status" value="1"/>
</dbReference>
<evidence type="ECO:0000256" key="3">
    <source>
        <dbReference type="HAMAP-Rule" id="MF_01357"/>
    </source>
</evidence>
<name>A0ABW6CI34_9CAUL</name>
<evidence type="ECO:0000259" key="6">
    <source>
        <dbReference type="Pfam" id="PF00329"/>
    </source>
</evidence>
<dbReference type="EC" id="7.1.1.-" evidence="3"/>
<dbReference type="InterPro" id="IPR020396">
    <property type="entry name" value="NADH_UbQ_OxRdtase_CS"/>
</dbReference>
<comment type="catalytic activity">
    <reaction evidence="3 5">
        <text>a quinone + NADH + 5 H(+)(in) = a quinol + NAD(+) + 4 H(+)(out)</text>
        <dbReference type="Rhea" id="RHEA:57888"/>
        <dbReference type="ChEBI" id="CHEBI:15378"/>
        <dbReference type="ChEBI" id="CHEBI:24646"/>
        <dbReference type="ChEBI" id="CHEBI:57540"/>
        <dbReference type="ChEBI" id="CHEBI:57945"/>
        <dbReference type="ChEBI" id="CHEBI:132124"/>
    </reaction>
</comment>
<comment type="similarity">
    <text evidence="1 3 4">Belongs to the complex I 30 kDa subunit family.</text>
</comment>
<evidence type="ECO:0000256" key="1">
    <source>
        <dbReference type="ARBA" id="ARBA00007569"/>
    </source>
</evidence>
<keyword evidence="3" id="KW-0830">Ubiquinone</keyword>
<organism evidence="7 8">
    <name type="scientific">Phenylobacterium ferrooxidans</name>
    <dbReference type="NCBI Taxonomy" id="2982689"/>
    <lineage>
        <taxon>Bacteria</taxon>
        <taxon>Pseudomonadati</taxon>
        <taxon>Pseudomonadota</taxon>
        <taxon>Alphaproteobacteria</taxon>
        <taxon>Caulobacterales</taxon>
        <taxon>Caulobacteraceae</taxon>
        <taxon>Phenylobacterium</taxon>
    </lineage>
</organism>
<dbReference type="PANTHER" id="PTHR10884">
    <property type="entry name" value="NADH DEHYDROGENASE UBIQUINONE IRON-SULFUR PROTEIN 3"/>
    <property type="match status" value="1"/>
</dbReference>
<dbReference type="InterPro" id="IPR037232">
    <property type="entry name" value="NADH_quin_OxRdtase_su_C/D-like"/>
</dbReference>
<evidence type="ECO:0000256" key="4">
    <source>
        <dbReference type="RuleBase" id="RU003456"/>
    </source>
</evidence>
<dbReference type="RefSeq" id="WP_377366642.1">
    <property type="nucleotide sequence ID" value="NZ_JAOTJD010000001.1"/>
</dbReference>
<dbReference type="HAMAP" id="MF_01357">
    <property type="entry name" value="NDH1_NuoC"/>
    <property type="match status" value="1"/>
</dbReference>
<keyword evidence="3" id="KW-0472">Membrane</keyword>
<comment type="caution">
    <text evidence="7">The sequence shown here is derived from an EMBL/GenBank/DDBJ whole genome shotgun (WGS) entry which is preliminary data.</text>
</comment>
<feature type="domain" description="NADH:ubiquinone oxidoreductase 30kDa subunit" evidence="6">
    <location>
        <begin position="42"/>
        <end position="156"/>
    </location>
</feature>
<keyword evidence="2 3" id="KW-0813">Transport</keyword>
<comment type="subcellular location">
    <subcellularLocation>
        <location evidence="3">Cell membrane</location>
        <topology evidence="3">Peripheral membrane protein</topology>
        <orientation evidence="3">Cytoplasmic side</orientation>
    </subcellularLocation>
</comment>
<protein>
    <recommendedName>
        <fullName evidence="3">NADH-quinone oxidoreductase subunit C</fullName>
        <ecNumber evidence="3">7.1.1.-</ecNumber>
    </recommendedName>
    <alternativeName>
        <fullName evidence="3">NADH dehydrogenase I subunit C</fullName>
    </alternativeName>
    <alternativeName>
        <fullName evidence="3">NDH-1 subunit C</fullName>
    </alternativeName>
</protein>
<dbReference type="InterPro" id="IPR010218">
    <property type="entry name" value="NADH_DH_suC"/>
</dbReference>
<evidence type="ECO:0000256" key="5">
    <source>
        <dbReference type="RuleBase" id="RU003582"/>
    </source>
</evidence>
<dbReference type="InterPro" id="IPR001268">
    <property type="entry name" value="NADH_UbQ_OxRdtase_30kDa_su"/>
</dbReference>
<dbReference type="Pfam" id="PF00329">
    <property type="entry name" value="Complex1_30kDa"/>
    <property type="match status" value="1"/>
</dbReference>
<sequence>MSWPVEISTLESLGQQLVADSAGAVAGYSLAFGELTLTAPVGRVVQALTLMRDKFGFAQLIDLCGVDYPERPQRFDVVYHLLSLTKNQRLRLKVQTDEDTAVPTVTGVYPCADWYEREAFDMYGIFFEGHPDLRRILTDYGFHGHPLRKDFPMTGYVELRYDDELKRVVYEPVKSVEFRNWDFLSPWEGADYVLPGDEKSPGTGGPHPGAPK</sequence>
<gene>
    <name evidence="3" type="primary">nuoC</name>
    <name evidence="7" type="ORF">OCL97_00455</name>
</gene>
<proteinExistence type="inferred from homology"/>
<dbReference type="GO" id="GO:0050136">
    <property type="term" value="F:NADH dehydrogenase (quinone) (non-electrogenic) activity"/>
    <property type="evidence" value="ECO:0007669"/>
    <property type="project" value="UniProtKB-EC"/>
</dbReference>
<dbReference type="PROSITE" id="PS00542">
    <property type="entry name" value="COMPLEX1_30K"/>
    <property type="match status" value="1"/>
</dbReference>
<dbReference type="Proteomes" id="UP001598130">
    <property type="component" value="Unassembled WGS sequence"/>
</dbReference>
<dbReference type="Gene3D" id="3.30.460.80">
    <property type="entry name" value="NADH:ubiquinone oxidoreductase, 30kDa subunit"/>
    <property type="match status" value="1"/>
</dbReference>
<comment type="subunit">
    <text evidence="3">NDH-1 is composed of 14 different subunits. Subunits NuoB, C, D, E, F, and G constitute the peripheral sector of the complex.</text>
</comment>
<keyword evidence="3 5" id="KW-0874">Quinone</keyword>
<dbReference type="PANTHER" id="PTHR10884:SF14">
    <property type="entry name" value="NADH DEHYDROGENASE [UBIQUINONE] IRON-SULFUR PROTEIN 3, MITOCHONDRIAL"/>
    <property type="match status" value="1"/>
</dbReference>
<keyword evidence="7" id="KW-0560">Oxidoreductase</keyword>
<keyword evidence="8" id="KW-1185">Reference proteome</keyword>
<evidence type="ECO:0000256" key="2">
    <source>
        <dbReference type="ARBA" id="ARBA00022448"/>
    </source>
</evidence>
<evidence type="ECO:0000313" key="8">
    <source>
        <dbReference type="Proteomes" id="UP001598130"/>
    </source>
</evidence>
<keyword evidence="3 4" id="KW-0520">NAD</keyword>
<reference evidence="7 8" key="1">
    <citation type="submission" date="2022-09" db="EMBL/GenBank/DDBJ databases">
        <title>New species of Phenylobacterium.</title>
        <authorList>
            <person name="Mieszkin S."/>
        </authorList>
    </citation>
    <scope>NUCLEOTIDE SEQUENCE [LARGE SCALE GENOMIC DNA]</scope>
    <source>
        <strain evidence="7 8">HK31-G</strain>
    </source>
</reference>
<evidence type="ECO:0000313" key="7">
    <source>
        <dbReference type="EMBL" id="MFD3262429.1"/>
    </source>
</evidence>